<keyword evidence="3" id="KW-1185">Reference proteome</keyword>
<feature type="compositionally biased region" description="Basic and acidic residues" evidence="1">
    <location>
        <begin position="23"/>
        <end position="32"/>
    </location>
</feature>
<feature type="compositionally biased region" description="Low complexity" evidence="1">
    <location>
        <begin position="565"/>
        <end position="577"/>
    </location>
</feature>
<dbReference type="Proteomes" id="UP001152320">
    <property type="component" value="Chromosome 3"/>
</dbReference>
<dbReference type="AlphaFoldDB" id="A0A9Q1CHH3"/>
<gene>
    <name evidence="2" type="ORF">HOLleu_08419</name>
</gene>
<organism evidence="2 3">
    <name type="scientific">Holothuria leucospilota</name>
    <name type="common">Black long sea cucumber</name>
    <name type="synonym">Mertensiothuria leucospilota</name>
    <dbReference type="NCBI Taxonomy" id="206669"/>
    <lineage>
        <taxon>Eukaryota</taxon>
        <taxon>Metazoa</taxon>
        <taxon>Echinodermata</taxon>
        <taxon>Eleutherozoa</taxon>
        <taxon>Echinozoa</taxon>
        <taxon>Holothuroidea</taxon>
        <taxon>Aspidochirotacea</taxon>
        <taxon>Aspidochirotida</taxon>
        <taxon>Holothuriidae</taxon>
        <taxon>Holothuria</taxon>
    </lineage>
</organism>
<proteinExistence type="predicted"/>
<feature type="compositionally biased region" description="Polar residues" evidence="1">
    <location>
        <begin position="521"/>
        <end position="533"/>
    </location>
</feature>
<reference evidence="2" key="1">
    <citation type="submission" date="2021-10" db="EMBL/GenBank/DDBJ databases">
        <title>Tropical sea cucumber genome reveals ecological adaptation and Cuvierian tubules defense mechanism.</title>
        <authorList>
            <person name="Chen T."/>
        </authorList>
    </citation>
    <scope>NUCLEOTIDE SEQUENCE</scope>
    <source>
        <strain evidence="2">Nanhai2018</strain>
        <tissue evidence="2">Muscle</tissue>
    </source>
</reference>
<name>A0A9Q1CHH3_HOLLE</name>
<protein>
    <submittedName>
        <fullName evidence="2">Uncharacterized protein</fullName>
    </submittedName>
</protein>
<sequence>MNMAEGTKVTRVFAQTYSKENRIYRSWRRDSVRPVPLISSHKGLRPVEEHVPVPSNSPVSSDSSNSTESNSSPYSDSTHFRSLSQHQSSNTQDDSDREVTLKSPNAPYRNNKKVQYSIIIEESDDADKPEAPVRKGSLGFSAKKLVRNLPKSSSAPVRNLQKTKMMKDSLQSPTASDSVGLSFFDLDSSSISLIDEDDRNSSEYVSSNQEDSTILNQQYSTQEPHTCLSEENLELSDIEVMRDAPPAVGATTKKQGEKKDLTSFLKISAVKIFPQQGGKSKQRILKTKEGRKNSTLNEIESAKNIQEISFCEDDISHIPAHTAVSSECTSGDDSSSTLKGTPQKMPLLTKTLKEIHSNVQRDSPTTLTKNGVKTGKLIRTPKKHNIRKFSVCNVPSPLGSEIGKQVSFRRAANEESFYEPGNAVKKDPVPVQLPQLSPSLSILKKAVSTWKLGPQEENTENLPCKVTSTPLSKRKSKSCRPSKMAFSFDVSAVPLPSYDNDDLMAPLPQSQTADINKVSSINKQKIQSPSPNINRHETPTKQVKRDSPEPTIPSRPSKRRRSRLHASSSSDTEQDSSNKIAVRKSSQQRQKKRLEYRDKGVGPPKCVVTILPDVHFQQVRKTSTKFTPRPCLNLSFLKNVAEDIIPTLPDSVFS</sequence>
<feature type="compositionally biased region" description="Polar residues" evidence="1">
    <location>
        <begin position="80"/>
        <end position="92"/>
    </location>
</feature>
<dbReference type="EMBL" id="JAIZAY010000003">
    <property type="protein sequence ID" value="KAJ8045412.1"/>
    <property type="molecule type" value="Genomic_DNA"/>
</dbReference>
<feature type="region of interest" description="Disordered" evidence="1">
    <location>
        <begin position="23"/>
        <end position="114"/>
    </location>
</feature>
<feature type="region of interest" description="Disordered" evidence="1">
    <location>
        <begin position="521"/>
        <end position="601"/>
    </location>
</feature>
<evidence type="ECO:0000256" key="1">
    <source>
        <dbReference type="SAM" id="MobiDB-lite"/>
    </source>
</evidence>
<evidence type="ECO:0000313" key="2">
    <source>
        <dbReference type="EMBL" id="KAJ8045412.1"/>
    </source>
</evidence>
<accession>A0A9Q1CHH3</accession>
<feature type="compositionally biased region" description="Low complexity" evidence="1">
    <location>
        <begin position="52"/>
        <end position="77"/>
    </location>
</feature>
<evidence type="ECO:0000313" key="3">
    <source>
        <dbReference type="Proteomes" id="UP001152320"/>
    </source>
</evidence>
<feature type="compositionally biased region" description="Basic and acidic residues" evidence="1">
    <location>
        <begin position="534"/>
        <end position="548"/>
    </location>
</feature>
<comment type="caution">
    <text evidence="2">The sequence shown here is derived from an EMBL/GenBank/DDBJ whole genome shotgun (WGS) entry which is preliminary data.</text>
</comment>